<reference evidence="1" key="1">
    <citation type="submission" date="2014-09" db="EMBL/GenBank/DDBJ databases">
        <authorList>
            <person name="Magalhaes I.L.F."/>
            <person name="Oliveira U."/>
            <person name="Santos F.R."/>
            <person name="Vidigal T.H.D.A."/>
            <person name="Brescovit A.D."/>
            <person name="Santos A.J."/>
        </authorList>
    </citation>
    <scope>NUCLEOTIDE SEQUENCE</scope>
    <source>
        <tissue evidence="1">Shoot tissue taken approximately 20 cm above the soil surface</tissue>
    </source>
</reference>
<reference evidence="1" key="2">
    <citation type="journal article" date="2015" name="Data Brief">
        <title>Shoot transcriptome of the giant reed, Arundo donax.</title>
        <authorList>
            <person name="Barrero R.A."/>
            <person name="Guerrero F.D."/>
            <person name="Moolhuijzen P."/>
            <person name="Goolsby J.A."/>
            <person name="Tidwell J."/>
            <person name="Bellgard S.E."/>
            <person name="Bellgard M.I."/>
        </authorList>
    </citation>
    <scope>NUCLEOTIDE SEQUENCE</scope>
    <source>
        <tissue evidence="1">Shoot tissue taken approximately 20 cm above the soil surface</tissue>
    </source>
</reference>
<accession>A0A0A9E7N8</accession>
<name>A0A0A9E7N8_ARUDO</name>
<dbReference type="AlphaFoldDB" id="A0A0A9E7N8"/>
<proteinExistence type="predicted"/>
<organism evidence="1">
    <name type="scientific">Arundo donax</name>
    <name type="common">Giant reed</name>
    <name type="synonym">Donax arundinaceus</name>
    <dbReference type="NCBI Taxonomy" id="35708"/>
    <lineage>
        <taxon>Eukaryota</taxon>
        <taxon>Viridiplantae</taxon>
        <taxon>Streptophyta</taxon>
        <taxon>Embryophyta</taxon>
        <taxon>Tracheophyta</taxon>
        <taxon>Spermatophyta</taxon>
        <taxon>Magnoliopsida</taxon>
        <taxon>Liliopsida</taxon>
        <taxon>Poales</taxon>
        <taxon>Poaceae</taxon>
        <taxon>PACMAD clade</taxon>
        <taxon>Arundinoideae</taxon>
        <taxon>Arundineae</taxon>
        <taxon>Arundo</taxon>
    </lineage>
</organism>
<protein>
    <submittedName>
        <fullName evidence="1">Uncharacterized protein</fullName>
    </submittedName>
</protein>
<sequence>MRNFLLAIYHPYLIQCRNSRRKASMDTKDFVFNKCRQTQIVEYICAISPDIN</sequence>
<evidence type="ECO:0000313" key="1">
    <source>
        <dbReference type="EMBL" id="JAD96071.1"/>
    </source>
</evidence>
<dbReference type="EMBL" id="GBRH01201824">
    <property type="protein sequence ID" value="JAD96071.1"/>
    <property type="molecule type" value="Transcribed_RNA"/>
</dbReference>